<accession>A0A1M6WVK5</accession>
<evidence type="ECO:0000313" key="2">
    <source>
        <dbReference type="Proteomes" id="UP000183947"/>
    </source>
</evidence>
<proteinExistence type="predicted"/>
<gene>
    <name evidence="1" type="ORF">SAMN02746009_01909</name>
</gene>
<dbReference type="OrthoDB" id="884748at2"/>
<protein>
    <submittedName>
        <fullName evidence="1">Uncharacterized protein</fullName>
    </submittedName>
</protein>
<name>A0A1M6WVK5_9BACT</name>
<dbReference type="Proteomes" id="UP000183947">
    <property type="component" value="Unassembled WGS sequence"/>
</dbReference>
<organism evidence="1 2">
    <name type="scientific">Hymenobacter psychrotolerans DSM 18569</name>
    <dbReference type="NCBI Taxonomy" id="1121959"/>
    <lineage>
        <taxon>Bacteria</taxon>
        <taxon>Pseudomonadati</taxon>
        <taxon>Bacteroidota</taxon>
        <taxon>Cytophagia</taxon>
        <taxon>Cytophagales</taxon>
        <taxon>Hymenobacteraceae</taxon>
        <taxon>Hymenobacter</taxon>
    </lineage>
</organism>
<sequence>MKFIYLLPGCALAALFSGCTKEPTQEYKLSAEQLGWQPYRAGDVLRFGHDKDSQIRTYRITEVQDRMEEEHQPYNWLPFSQSAAPLYQFISVAAQRTDSAGQVYNVLDLSLYHSLEYRKLELRADASWEMQSGVLLPIDSVIAGTRIDTLYYPGIRLLPTVRLGPTTYSQVLFARNQYPNLVAPGSKPTRYLYYAKGSGLVGFQEDGTGLWYRVP</sequence>
<dbReference type="RefSeq" id="WP_073283704.1">
    <property type="nucleotide sequence ID" value="NZ_FRAS01000008.1"/>
</dbReference>
<keyword evidence="2" id="KW-1185">Reference proteome</keyword>
<dbReference type="STRING" id="1121959.SAMN02746009_01909"/>
<evidence type="ECO:0000313" key="1">
    <source>
        <dbReference type="EMBL" id="SHK97575.1"/>
    </source>
</evidence>
<dbReference type="EMBL" id="FRAS01000008">
    <property type="protein sequence ID" value="SHK97575.1"/>
    <property type="molecule type" value="Genomic_DNA"/>
</dbReference>
<reference evidence="2" key="1">
    <citation type="submission" date="2016-11" db="EMBL/GenBank/DDBJ databases">
        <authorList>
            <person name="Varghese N."/>
            <person name="Submissions S."/>
        </authorList>
    </citation>
    <scope>NUCLEOTIDE SEQUENCE [LARGE SCALE GENOMIC DNA]</scope>
    <source>
        <strain evidence="2">DSM 18569</strain>
    </source>
</reference>
<dbReference type="AlphaFoldDB" id="A0A1M6WVK5"/>
<dbReference type="PROSITE" id="PS51257">
    <property type="entry name" value="PROKAR_LIPOPROTEIN"/>
    <property type="match status" value="1"/>
</dbReference>